<reference evidence="7" key="1">
    <citation type="journal article" date="2014" name="Nat. Commun.">
        <title>The emerging biofuel crop Camelina sativa retains a highly undifferentiated hexaploid genome structure.</title>
        <authorList>
            <person name="Kagale S."/>
            <person name="Koh C."/>
            <person name="Nixon J."/>
            <person name="Bollina V."/>
            <person name="Clarke W.E."/>
            <person name="Tuteja R."/>
            <person name="Spillane C."/>
            <person name="Robinson S.J."/>
            <person name="Links M.G."/>
            <person name="Clarke C."/>
            <person name="Higgins E.E."/>
            <person name="Huebert T."/>
            <person name="Sharpe A.G."/>
            <person name="Parkin I.A."/>
        </authorList>
    </citation>
    <scope>NUCLEOTIDE SEQUENCE [LARGE SCALE GENOMIC DNA]</scope>
    <source>
        <strain evidence="7">cv. DH55</strain>
    </source>
</reference>
<dbReference type="PROSITE" id="PS50600">
    <property type="entry name" value="ULP_PROTEASE"/>
    <property type="match status" value="1"/>
</dbReference>
<accession>A0ABM1QIA7</accession>
<feature type="region of interest" description="Disordered" evidence="5">
    <location>
        <begin position="1"/>
        <end position="39"/>
    </location>
</feature>
<keyword evidence="4" id="KW-0788">Thiol protease</keyword>
<dbReference type="Gene3D" id="3.40.395.10">
    <property type="entry name" value="Adenoviral Proteinase, Chain A"/>
    <property type="match status" value="1"/>
</dbReference>
<keyword evidence="7" id="KW-1185">Reference proteome</keyword>
<dbReference type="InterPro" id="IPR003653">
    <property type="entry name" value="Peptidase_C48_C"/>
</dbReference>
<gene>
    <name evidence="8" type="primary">LOC104754190</name>
</gene>
<evidence type="ECO:0000256" key="3">
    <source>
        <dbReference type="ARBA" id="ARBA00022801"/>
    </source>
</evidence>
<dbReference type="GO" id="GO:0006508">
    <property type="term" value="P:proteolysis"/>
    <property type="evidence" value="ECO:0007669"/>
    <property type="project" value="UniProtKB-KW"/>
</dbReference>
<dbReference type="GeneID" id="104754190"/>
<dbReference type="PANTHER" id="PTHR12606">
    <property type="entry name" value="SENTRIN/SUMO-SPECIFIC PROTEASE"/>
    <property type="match status" value="1"/>
</dbReference>
<sequence>MAVVPNHGSRSRNHNRSISFRHSLDSRKKRTISDKPVSSSACKNTTISILSLRQDFHTCCRGFLRIKLWVRASLLLKKKAARRRHRADDLCSNHKDSQAHVVEVVDDRIEEHSSTDGSGGKKKLVEFSREPFLPLKEEEVAQVNSAFSETNSMKILVSHKKSYIQIAGNTLQCLMPTQWLNDEVINLYLELLKERETRDPQKFFFKCHFFNTFFYVKLARDFGYNYQAVRRWTGHSKLGYNLIDCDIIFVPIHIGIHWALAVINNREHKFMYFDSLKEEVFDPTILDALAKYLVDEVKDKNEKDIDVSSWNKEYVTESPKQQNTYDCGMFMLKYIDFYSRGLSLQFSQKHMPYFRLRTTKEILRLQAD</sequence>
<dbReference type="SUPFAM" id="SSF54001">
    <property type="entry name" value="Cysteine proteinases"/>
    <property type="match status" value="1"/>
</dbReference>
<evidence type="ECO:0000259" key="6">
    <source>
        <dbReference type="PROSITE" id="PS50600"/>
    </source>
</evidence>
<evidence type="ECO:0000256" key="4">
    <source>
        <dbReference type="ARBA" id="ARBA00022807"/>
    </source>
</evidence>
<comment type="similarity">
    <text evidence="1">Belongs to the peptidase C48 family.</text>
</comment>
<dbReference type="Pfam" id="PF02902">
    <property type="entry name" value="Peptidase_C48"/>
    <property type="match status" value="1"/>
</dbReference>
<protein>
    <submittedName>
        <fullName evidence="8">Ubiquitin-like-specific protease 1B</fullName>
    </submittedName>
</protein>
<proteinExistence type="inferred from homology"/>
<dbReference type="PANTHER" id="PTHR12606:SF1">
    <property type="entry name" value="UBIQUITIN-LIKE-SPECIFIC PROTEASE 1A"/>
    <property type="match status" value="1"/>
</dbReference>
<keyword evidence="2 8" id="KW-0645">Protease</keyword>
<dbReference type="RefSeq" id="XP_019086495.1">
    <property type="nucleotide sequence ID" value="XM_019230950.1"/>
</dbReference>
<evidence type="ECO:0000313" key="8">
    <source>
        <dbReference type="RefSeq" id="XP_019086495.1"/>
    </source>
</evidence>
<dbReference type="Proteomes" id="UP000694864">
    <property type="component" value="Chromosome 2"/>
</dbReference>
<evidence type="ECO:0000313" key="7">
    <source>
        <dbReference type="Proteomes" id="UP000694864"/>
    </source>
</evidence>
<organism evidence="7 8">
    <name type="scientific">Camelina sativa</name>
    <name type="common">False flax</name>
    <name type="synonym">Myagrum sativum</name>
    <dbReference type="NCBI Taxonomy" id="90675"/>
    <lineage>
        <taxon>Eukaryota</taxon>
        <taxon>Viridiplantae</taxon>
        <taxon>Streptophyta</taxon>
        <taxon>Embryophyta</taxon>
        <taxon>Tracheophyta</taxon>
        <taxon>Spermatophyta</taxon>
        <taxon>Magnoliopsida</taxon>
        <taxon>eudicotyledons</taxon>
        <taxon>Gunneridae</taxon>
        <taxon>Pentapetalae</taxon>
        <taxon>rosids</taxon>
        <taxon>malvids</taxon>
        <taxon>Brassicales</taxon>
        <taxon>Brassicaceae</taxon>
        <taxon>Camelineae</taxon>
        <taxon>Camelina</taxon>
    </lineage>
</organism>
<evidence type="ECO:0000256" key="5">
    <source>
        <dbReference type="SAM" id="MobiDB-lite"/>
    </source>
</evidence>
<evidence type="ECO:0000256" key="1">
    <source>
        <dbReference type="ARBA" id="ARBA00005234"/>
    </source>
</evidence>
<keyword evidence="3" id="KW-0378">Hydrolase</keyword>
<feature type="domain" description="Ubiquitin-like protease family profile" evidence="6">
    <location>
        <begin position="164"/>
        <end position="338"/>
    </location>
</feature>
<reference evidence="8" key="2">
    <citation type="submission" date="2025-08" db="UniProtKB">
        <authorList>
            <consortium name="RefSeq"/>
        </authorList>
    </citation>
    <scope>IDENTIFICATION</scope>
    <source>
        <tissue evidence="8">Leaf</tissue>
    </source>
</reference>
<evidence type="ECO:0000256" key="2">
    <source>
        <dbReference type="ARBA" id="ARBA00022670"/>
    </source>
</evidence>
<dbReference type="InterPro" id="IPR038765">
    <property type="entry name" value="Papain-like_cys_pep_sf"/>
</dbReference>
<name>A0ABM1QIA7_CAMSA</name>
<dbReference type="GO" id="GO:0008233">
    <property type="term" value="F:peptidase activity"/>
    <property type="evidence" value="ECO:0007669"/>
    <property type="project" value="UniProtKB-KW"/>
</dbReference>